<dbReference type="Gene3D" id="3.30.470.20">
    <property type="entry name" value="ATP-grasp fold, B domain"/>
    <property type="match status" value="1"/>
</dbReference>
<dbReference type="AlphaFoldDB" id="E4WTD0"/>
<dbReference type="PANTHER" id="PTHR43778:SF2">
    <property type="entry name" value="PYRUVATE CARBOXYLASE, MITOCHONDRIAL"/>
    <property type="match status" value="1"/>
</dbReference>
<evidence type="ECO:0000256" key="13">
    <source>
        <dbReference type="PIRSR" id="PIRSR001594-2"/>
    </source>
</evidence>
<accession>E4WTD0</accession>
<dbReference type="CDD" id="cd06850">
    <property type="entry name" value="biotinyl_domain"/>
    <property type="match status" value="1"/>
</dbReference>
<feature type="domain" description="Pyruvate carboxyltransferase" evidence="19">
    <location>
        <begin position="556"/>
        <end position="833"/>
    </location>
</feature>
<keyword evidence="21" id="KW-1185">Reference proteome</keyword>
<dbReference type="Pfam" id="PF02436">
    <property type="entry name" value="PYC_OADA"/>
    <property type="match status" value="1"/>
</dbReference>
<keyword evidence="10" id="KW-0511">Multifunctional enzyme</keyword>
<dbReference type="Pfam" id="PF00289">
    <property type="entry name" value="Biotin_carb_N"/>
    <property type="match status" value="1"/>
</dbReference>
<feature type="modified residue" description="N6-carboxylysine" evidence="15">
    <location>
        <position position="734"/>
    </location>
</feature>
<dbReference type="FunCoup" id="E4WTD0">
    <property type="interactions" value="63"/>
</dbReference>
<comment type="catalytic activity">
    <reaction evidence="11">
        <text>hydrogencarbonate + pyruvate + ATP = oxaloacetate + ADP + phosphate + H(+)</text>
        <dbReference type="Rhea" id="RHEA:20844"/>
        <dbReference type="ChEBI" id="CHEBI:15361"/>
        <dbReference type="ChEBI" id="CHEBI:15378"/>
        <dbReference type="ChEBI" id="CHEBI:16452"/>
        <dbReference type="ChEBI" id="CHEBI:17544"/>
        <dbReference type="ChEBI" id="CHEBI:30616"/>
        <dbReference type="ChEBI" id="CHEBI:43474"/>
        <dbReference type="ChEBI" id="CHEBI:456216"/>
        <dbReference type="EC" id="6.4.1.1"/>
    </reaction>
</comment>
<proteinExistence type="predicted"/>
<keyword evidence="7 11" id="KW-0547">Nucleotide-binding</keyword>
<dbReference type="GO" id="GO:0006094">
    <property type="term" value="P:gluconeogenesis"/>
    <property type="evidence" value="ECO:0007669"/>
    <property type="project" value="UniProtKB-UniPathway"/>
</dbReference>
<keyword evidence="8 11" id="KW-0067">ATP-binding</keyword>
<dbReference type="PROSITE" id="PS50979">
    <property type="entry name" value="BC"/>
    <property type="match status" value="1"/>
</dbReference>
<evidence type="ECO:0000259" key="16">
    <source>
        <dbReference type="PROSITE" id="PS50968"/>
    </source>
</evidence>
<dbReference type="PROSITE" id="PS50991">
    <property type="entry name" value="PYR_CT"/>
    <property type="match status" value="1"/>
</dbReference>
<evidence type="ECO:0000256" key="8">
    <source>
        <dbReference type="ARBA" id="ARBA00022840"/>
    </source>
</evidence>
<evidence type="ECO:0000259" key="18">
    <source>
        <dbReference type="PROSITE" id="PS50979"/>
    </source>
</evidence>
<dbReference type="Proteomes" id="UP000001307">
    <property type="component" value="Unassembled WGS sequence"/>
</dbReference>
<dbReference type="PANTHER" id="PTHR43778">
    <property type="entry name" value="PYRUVATE CARBOXYLASE"/>
    <property type="match status" value="1"/>
</dbReference>
<reference evidence="20" key="1">
    <citation type="journal article" date="2010" name="Science">
        <title>Plasticity of animal genome architecture unmasked by rapid evolution of a pelagic tunicate.</title>
        <authorList>
            <person name="Denoeud F."/>
            <person name="Henriet S."/>
            <person name="Mungpakdee S."/>
            <person name="Aury J.M."/>
            <person name="Da Silva C."/>
            <person name="Brinkmann H."/>
            <person name="Mikhaleva J."/>
            <person name="Olsen L.C."/>
            <person name="Jubin C."/>
            <person name="Canestro C."/>
            <person name="Bouquet J.M."/>
            <person name="Danks G."/>
            <person name="Poulain J."/>
            <person name="Campsteijn C."/>
            <person name="Adamski M."/>
            <person name="Cross I."/>
            <person name="Yadetie F."/>
            <person name="Muffato M."/>
            <person name="Louis A."/>
            <person name="Butcher S."/>
            <person name="Tsagkogeorga G."/>
            <person name="Konrad A."/>
            <person name="Singh S."/>
            <person name="Jensen M.F."/>
            <person name="Cong E.H."/>
            <person name="Eikeseth-Otteraa H."/>
            <person name="Noel B."/>
            <person name="Anthouard V."/>
            <person name="Porcel B.M."/>
            <person name="Kachouri-Lafond R."/>
            <person name="Nishino A."/>
            <person name="Ugolini M."/>
            <person name="Chourrout P."/>
            <person name="Nishida H."/>
            <person name="Aasland R."/>
            <person name="Huzurbazar S."/>
            <person name="Westhof E."/>
            <person name="Delsuc F."/>
            <person name="Lehrach H."/>
            <person name="Reinhardt R."/>
            <person name="Weissenbach J."/>
            <person name="Roy S.W."/>
            <person name="Artiguenave F."/>
            <person name="Postlethwait J.H."/>
            <person name="Manak J.R."/>
            <person name="Thompson E.M."/>
            <person name="Jaillon O."/>
            <person name="Du Pasquier L."/>
            <person name="Boudinot P."/>
            <person name="Liberles D.A."/>
            <person name="Volff J.N."/>
            <person name="Philippe H."/>
            <person name="Lenhard B."/>
            <person name="Roest Crollius H."/>
            <person name="Wincker P."/>
            <person name="Chourrout D."/>
        </authorList>
    </citation>
    <scope>NUCLEOTIDE SEQUENCE [LARGE SCALE GENOMIC DNA]</scope>
</reference>
<dbReference type="Pfam" id="PF02786">
    <property type="entry name" value="CPSase_L_D2"/>
    <property type="match status" value="1"/>
</dbReference>
<evidence type="ECO:0000256" key="10">
    <source>
        <dbReference type="ARBA" id="ARBA00023268"/>
    </source>
</evidence>
<evidence type="ECO:0000256" key="9">
    <source>
        <dbReference type="ARBA" id="ARBA00023267"/>
    </source>
</evidence>
<protein>
    <recommendedName>
        <fullName evidence="3 11">Pyruvate carboxylase</fullName>
        <ecNumber evidence="3 11">6.4.1.1</ecNumber>
    </recommendedName>
</protein>
<dbReference type="NCBIfam" id="NF009554">
    <property type="entry name" value="PRK12999.1"/>
    <property type="match status" value="1"/>
</dbReference>
<dbReference type="OrthoDB" id="196847at2759"/>
<dbReference type="PIRSF" id="PIRSF001594">
    <property type="entry name" value="Pyruv_carbox"/>
    <property type="match status" value="1"/>
</dbReference>
<feature type="binding site" evidence="13">
    <location>
        <position position="259"/>
    </location>
    <ligand>
        <name>ATP</name>
        <dbReference type="ChEBI" id="CHEBI:30616"/>
    </ligand>
</feature>
<feature type="binding site" evidence="13">
    <location>
        <position position="224"/>
    </location>
    <ligand>
        <name>ATP</name>
        <dbReference type="ChEBI" id="CHEBI:30616"/>
    </ligand>
</feature>
<feature type="binding site" evidence="14">
    <location>
        <position position="764"/>
    </location>
    <ligand>
        <name>Mn(2+)</name>
        <dbReference type="ChEBI" id="CHEBI:29035"/>
    </ligand>
</feature>
<dbReference type="NCBIfam" id="TIGR01235">
    <property type="entry name" value="pyruv_carbox"/>
    <property type="match status" value="1"/>
</dbReference>
<dbReference type="SUPFAM" id="SSF52440">
    <property type="entry name" value="PreATP-grasp domain"/>
    <property type="match status" value="1"/>
</dbReference>
<comment type="function">
    <text evidence="11">Catalyzes a 2-step reaction, involving the ATP-dependent carboxylation of the covalently attached biotin in the first step and the transfer of the carboxyl group to pyruvate in the second.</text>
</comment>
<dbReference type="InterPro" id="IPR013785">
    <property type="entry name" value="Aldolase_TIM"/>
</dbReference>
<feature type="binding site" evidence="14">
    <location>
        <position position="766"/>
    </location>
    <ligand>
        <name>Mn(2+)</name>
        <dbReference type="ChEBI" id="CHEBI:29035"/>
    </ligand>
</feature>
<dbReference type="InterPro" id="IPR005482">
    <property type="entry name" value="Biotin_COase_C"/>
</dbReference>
<dbReference type="FunFam" id="3.40.50.20:FF:000010">
    <property type="entry name" value="Propionyl-CoA carboxylase subunit alpha"/>
    <property type="match status" value="1"/>
</dbReference>
<feature type="domain" description="Biotin carboxylation" evidence="18">
    <location>
        <begin position="24"/>
        <end position="475"/>
    </location>
</feature>
<dbReference type="GO" id="GO:0005524">
    <property type="term" value="F:ATP binding"/>
    <property type="evidence" value="ECO:0007669"/>
    <property type="project" value="UniProtKB-UniRule"/>
</dbReference>
<dbReference type="Gene3D" id="3.20.20.70">
    <property type="entry name" value="Aldolase class I"/>
    <property type="match status" value="1"/>
</dbReference>
<evidence type="ECO:0000256" key="6">
    <source>
        <dbReference type="ARBA" id="ARBA00022723"/>
    </source>
</evidence>
<evidence type="ECO:0000256" key="3">
    <source>
        <dbReference type="ARBA" id="ARBA00013057"/>
    </source>
</evidence>
<feature type="binding site" evidence="13">
    <location>
        <position position="899"/>
    </location>
    <ligand>
        <name>substrate</name>
    </ligand>
</feature>
<dbReference type="InterPro" id="IPR005481">
    <property type="entry name" value="BC-like_N"/>
</dbReference>
<dbReference type="PROSITE" id="PS50975">
    <property type="entry name" value="ATP_GRASP"/>
    <property type="match status" value="1"/>
</dbReference>
<evidence type="ECO:0000256" key="12">
    <source>
        <dbReference type="PIRSR" id="PIRSR001594-1"/>
    </source>
</evidence>
<dbReference type="SMART" id="SM00878">
    <property type="entry name" value="Biotin_carb_C"/>
    <property type="match status" value="1"/>
</dbReference>
<dbReference type="Pfam" id="PF02785">
    <property type="entry name" value="Biotin_carb_C"/>
    <property type="match status" value="1"/>
</dbReference>
<dbReference type="InterPro" id="IPR005930">
    <property type="entry name" value="Pyruv_COase"/>
</dbReference>
<feature type="modified residue" description="N6-biotinyllysine" evidence="15">
    <location>
        <position position="1136"/>
    </location>
</feature>
<feature type="domain" description="Lipoyl-binding" evidence="16">
    <location>
        <begin position="1095"/>
        <end position="1170"/>
    </location>
</feature>
<dbReference type="InterPro" id="IPR011761">
    <property type="entry name" value="ATP-grasp"/>
</dbReference>
<dbReference type="PROSITE" id="PS00188">
    <property type="entry name" value="BIOTIN"/>
    <property type="match status" value="1"/>
</dbReference>
<dbReference type="PROSITE" id="PS50968">
    <property type="entry name" value="BIOTINYL_LIPOYL"/>
    <property type="match status" value="1"/>
</dbReference>
<dbReference type="InterPro" id="IPR003379">
    <property type="entry name" value="Carboxylase_cons_dom"/>
</dbReference>
<comment type="pathway">
    <text evidence="2">Carbohydrate biosynthesis; gluconeogenesis.</text>
</comment>
<dbReference type="EC" id="6.4.1.1" evidence="3 11"/>
<dbReference type="NCBIfam" id="NF006761">
    <property type="entry name" value="PRK09282.1"/>
    <property type="match status" value="1"/>
</dbReference>
<evidence type="ECO:0000259" key="19">
    <source>
        <dbReference type="PROSITE" id="PS50991"/>
    </source>
</evidence>
<dbReference type="EMBL" id="FN653016">
    <property type="protein sequence ID" value="CBY06961.1"/>
    <property type="molecule type" value="Genomic_DNA"/>
</dbReference>
<feature type="domain" description="ATP-grasp" evidence="17">
    <location>
        <begin position="144"/>
        <end position="341"/>
    </location>
</feature>
<dbReference type="GO" id="GO:0046872">
    <property type="term" value="F:metal ion binding"/>
    <property type="evidence" value="ECO:0007669"/>
    <property type="project" value="UniProtKB-KW"/>
</dbReference>
<dbReference type="FunFam" id="3.30.1490.20:FF:000018">
    <property type="entry name" value="Biotin carboxylase"/>
    <property type="match status" value="1"/>
</dbReference>
<name>E4WTD0_OIKDI</name>
<dbReference type="SUPFAM" id="SSF51230">
    <property type="entry name" value="Single hybrid motif"/>
    <property type="match status" value="1"/>
</dbReference>
<dbReference type="InterPro" id="IPR011764">
    <property type="entry name" value="Biotin_carboxylation_dom"/>
</dbReference>
<evidence type="ECO:0000256" key="1">
    <source>
        <dbReference type="ARBA" id="ARBA00001953"/>
    </source>
</evidence>
<dbReference type="FunFam" id="3.20.20.70:FF:000033">
    <property type="entry name" value="Pyruvate carboxylase"/>
    <property type="match status" value="1"/>
</dbReference>
<dbReference type="FunFam" id="2.40.50.100:FF:000003">
    <property type="entry name" value="Acetyl-CoA carboxylase biotin carboxyl carrier protein"/>
    <property type="match status" value="1"/>
</dbReference>
<dbReference type="Pfam" id="PF00364">
    <property type="entry name" value="Biotin_lipoyl"/>
    <property type="match status" value="1"/>
</dbReference>
<feature type="binding site" evidence="13">
    <location>
        <position position="140"/>
    </location>
    <ligand>
        <name>ATP</name>
        <dbReference type="ChEBI" id="CHEBI:30616"/>
    </ligand>
</feature>
<dbReference type="GO" id="GO:0004736">
    <property type="term" value="F:pyruvate carboxylase activity"/>
    <property type="evidence" value="ECO:0007669"/>
    <property type="project" value="UniProtKB-EC"/>
</dbReference>
<feature type="binding site" evidence="13">
    <location>
        <position position="637"/>
    </location>
    <ligand>
        <name>substrate</name>
    </ligand>
</feature>
<evidence type="ECO:0000256" key="11">
    <source>
        <dbReference type="PIRNR" id="PIRNR001594"/>
    </source>
</evidence>
<evidence type="ECO:0000256" key="15">
    <source>
        <dbReference type="PIRSR" id="PIRSR001594-4"/>
    </source>
</evidence>
<sequence>MGISLLRKKVFLGYLGQVRHQQKKIQKVLVANRGEIAIRIFRACTELDIETVAIYAAEDKHSAHRTKADTAYRVGEGKAPVAAYLDVPDIIRICKEQNVDAVHPGYGFLSERADFAQACTDNGIKFIGPKPDIVHKMGDKVEARAIAIAAGVPVVPGTDNPIENNSEIRKFIESHGLPVIVKAAYGGGGKGMRIIRNDSEIDSQFELAKSEAARAFGNGSLFVEAYLEKPRHIEVQILGDEHGNIVHLYERDCSIQRRHQKVVEIAPGHLLDPVVRQNMLDDAVKLCNYVGYQNAGTVEFLLDSEGRHFFIEVNSRLQVEHTITEQVTGVDLVQSQIKIAEGANLKTDLQEWVENIKTQGTAIQCRVTTEDPEKDFSPDTGRIEVFRTAEGMGVRLDSAAAFPGAIISPHYDSLLCKVICSGRDMADASKKMSRTLEEFRIRGVKTNIPFLKNVAKNPQFIGGACDTTFIDANPSLFNFSRSEDRGTKLLNYLSEIMVNGPMCDLPVNAKPAHVSPSIAGHSKPLGSTSAPPGWRDILKSRGPEGYAKAVRQNPGLLITDTTMRDAHQSLLATRVRTRDLLGCAPFVAGEMQHLGSLECWGGATFDVALRFLRECPWERLQELRTQIPNIPFQMLLRGANAVGYTNYPDNAVREFCQLAHDNGMDIFRVFDCLNYLPNLIFGMEAAGQSGGVVEAAISYTGDCTVQQGNKYNLDYYIKLANELVRNGAHILCIKDMAGLLTPKSAHMLIDALRQRFPDIPIHVHTHDTAGVGVAAMLACYDAGADMVDAAVDSMSGMTSQPSMGALVASAGEVDTMLKLTNVWKYGDYWEQARTLYSPFDCTATMKSGSSDVYEHEIPGGQYTNLHFQAYSMGLGDQFKEVKHKYAEANELLGNIIKVTPSSKVVGDLAQFMVHNNLTADDVRSTAKDLSFPNSVIDMMQGGLGIPVGGFPEPLRSDIVGSLPTIHGRPGESMEPIDFGKIESDLIARFKDLNISAEDVMSFAMYPVVTDEYLRFKSQYGRVSGLETRKFFVGPDIAEEFDVELAPGKIVTVKPLAVTDLNATGEREVFFNYNGALRSLMVKDKEAAKTIVLHPKASAGVVGSVGAPMPGEIIKHLVKTGQKVKQGETIAVLSAMKMETNIPAPCDGVIGNCPSKIGQTLNKDDLICDIN</sequence>
<feature type="binding site" description="via carbamate group" evidence="14">
    <location>
        <position position="734"/>
    </location>
    <ligand>
        <name>Mn(2+)</name>
        <dbReference type="ChEBI" id="CHEBI:29035"/>
    </ligand>
</feature>
<keyword evidence="5 11" id="KW-0436">Ligase</keyword>
<evidence type="ECO:0000259" key="17">
    <source>
        <dbReference type="PROSITE" id="PS50975"/>
    </source>
</evidence>
<dbReference type="Gene3D" id="2.40.50.100">
    <property type="match status" value="1"/>
</dbReference>
<feature type="active site" evidence="12">
    <location>
        <position position="316"/>
    </location>
</feature>
<dbReference type="CDD" id="cd07937">
    <property type="entry name" value="DRE_TIM_PC_TC_5S"/>
    <property type="match status" value="1"/>
</dbReference>
<dbReference type="GO" id="GO:0009374">
    <property type="term" value="F:biotin binding"/>
    <property type="evidence" value="ECO:0007669"/>
    <property type="project" value="UniProtKB-ARBA"/>
</dbReference>
<dbReference type="SUPFAM" id="SSF89000">
    <property type="entry name" value="post-HMGL domain-like"/>
    <property type="match status" value="1"/>
</dbReference>
<evidence type="ECO:0000313" key="21">
    <source>
        <dbReference type="Proteomes" id="UP000001307"/>
    </source>
</evidence>
<evidence type="ECO:0000313" key="20">
    <source>
        <dbReference type="EMBL" id="CBY06961.1"/>
    </source>
</evidence>
<organism evidence="20">
    <name type="scientific">Oikopleura dioica</name>
    <name type="common">Tunicate</name>
    <dbReference type="NCBI Taxonomy" id="34765"/>
    <lineage>
        <taxon>Eukaryota</taxon>
        <taxon>Metazoa</taxon>
        <taxon>Chordata</taxon>
        <taxon>Tunicata</taxon>
        <taxon>Appendicularia</taxon>
        <taxon>Copelata</taxon>
        <taxon>Oikopleuridae</taxon>
        <taxon>Oikopleura</taxon>
    </lineage>
</organism>
<dbReference type="InterPro" id="IPR000089">
    <property type="entry name" value="Biotin_lipoyl"/>
</dbReference>
<dbReference type="InterPro" id="IPR055268">
    <property type="entry name" value="PCB-like"/>
</dbReference>
<gene>
    <name evidence="20" type="ORF">GSOID_T00006037001</name>
</gene>
<dbReference type="InterPro" id="IPR000891">
    <property type="entry name" value="PYR_CT"/>
</dbReference>
<dbReference type="InterPro" id="IPR011053">
    <property type="entry name" value="Single_hybrid_motif"/>
</dbReference>
<dbReference type="FunFam" id="3.30.470.20:FF:000012">
    <property type="entry name" value="Pyruvate carboxylase"/>
    <property type="match status" value="1"/>
</dbReference>
<dbReference type="SUPFAM" id="SSF51246">
    <property type="entry name" value="Rudiment single hybrid motif"/>
    <property type="match status" value="1"/>
</dbReference>
<keyword evidence="6 14" id="KW-0479">Metal-binding</keyword>
<evidence type="ECO:0000256" key="7">
    <source>
        <dbReference type="ARBA" id="ARBA00022741"/>
    </source>
</evidence>
<dbReference type="InterPro" id="IPR016185">
    <property type="entry name" value="PreATP-grasp_dom_sf"/>
</dbReference>
<dbReference type="SUPFAM" id="SSF56059">
    <property type="entry name" value="Glutathione synthetase ATP-binding domain-like"/>
    <property type="match status" value="1"/>
</dbReference>
<dbReference type="SUPFAM" id="SSF51569">
    <property type="entry name" value="Aldolase"/>
    <property type="match status" value="1"/>
</dbReference>
<comment type="cofactor">
    <cofactor evidence="1 11">
        <name>biotin</name>
        <dbReference type="ChEBI" id="CHEBI:57586"/>
    </cofactor>
</comment>
<dbReference type="InParanoid" id="E4WTD0"/>
<dbReference type="Pfam" id="PF00682">
    <property type="entry name" value="HMGL-like"/>
    <property type="match status" value="1"/>
</dbReference>
<keyword evidence="9 11" id="KW-0092">Biotin</keyword>
<keyword evidence="4" id="KW-0312">Gluconeogenesis</keyword>
<evidence type="ECO:0000256" key="14">
    <source>
        <dbReference type="PIRSR" id="PIRSR001594-3"/>
    </source>
</evidence>
<dbReference type="UniPathway" id="UPA00138"/>
<dbReference type="GO" id="GO:0005737">
    <property type="term" value="C:cytoplasm"/>
    <property type="evidence" value="ECO:0007669"/>
    <property type="project" value="TreeGrafter"/>
</dbReference>
<feature type="binding site" evidence="14">
    <location>
        <position position="565"/>
    </location>
    <ligand>
        <name>Mn(2+)</name>
        <dbReference type="ChEBI" id="CHEBI:29035"/>
    </ligand>
</feature>
<dbReference type="Gene3D" id="3.10.600.10">
    <property type="entry name" value="pyruvate carboxylase f1077a mutant domain"/>
    <property type="match status" value="1"/>
</dbReference>
<dbReference type="InterPro" id="IPR001882">
    <property type="entry name" value="Biotin_BS"/>
</dbReference>
<evidence type="ECO:0000256" key="5">
    <source>
        <dbReference type="ARBA" id="ARBA00022598"/>
    </source>
</evidence>
<dbReference type="InterPro" id="IPR011054">
    <property type="entry name" value="Rudment_hybrid_motif"/>
</dbReference>
<evidence type="ECO:0000256" key="4">
    <source>
        <dbReference type="ARBA" id="ARBA00022432"/>
    </source>
</evidence>
<dbReference type="InterPro" id="IPR005479">
    <property type="entry name" value="CPAse_ATP-bd"/>
</dbReference>
<evidence type="ECO:0000256" key="2">
    <source>
        <dbReference type="ARBA" id="ARBA00004742"/>
    </source>
</evidence>